<organism evidence="1 3">
    <name type="scientific">Didymodactylos carnosus</name>
    <dbReference type="NCBI Taxonomy" id="1234261"/>
    <lineage>
        <taxon>Eukaryota</taxon>
        <taxon>Metazoa</taxon>
        <taxon>Spiralia</taxon>
        <taxon>Gnathifera</taxon>
        <taxon>Rotifera</taxon>
        <taxon>Eurotatoria</taxon>
        <taxon>Bdelloidea</taxon>
        <taxon>Philodinida</taxon>
        <taxon>Philodinidae</taxon>
        <taxon>Didymodactylos</taxon>
    </lineage>
</organism>
<dbReference type="EMBL" id="CAJOBA010091407">
    <property type="protein sequence ID" value="CAF4486147.1"/>
    <property type="molecule type" value="Genomic_DNA"/>
</dbReference>
<reference evidence="1" key="1">
    <citation type="submission" date="2021-02" db="EMBL/GenBank/DDBJ databases">
        <authorList>
            <person name="Nowell W R."/>
        </authorList>
    </citation>
    <scope>NUCLEOTIDE SEQUENCE</scope>
</reference>
<accession>A0A8S2G7W7</accession>
<feature type="non-terminal residue" evidence="1">
    <location>
        <position position="1"/>
    </location>
</feature>
<dbReference type="Proteomes" id="UP000682733">
    <property type="component" value="Unassembled WGS sequence"/>
</dbReference>
<protein>
    <submittedName>
        <fullName evidence="1">Uncharacterized protein</fullName>
    </submittedName>
</protein>
<comment type="caution">
    <text evidence="1">The sequence shown here is derived from an EMBL/GenBank/DDBJ whole genome shotgun (WGS) entry which is preliminary data.</text>
</comment>
<dbReference type="EMBL" id="CAJNOK010063923">
    <property type="protein sequence ID" value="CAF1645337.1"/>
    <property type="molecule type" value="Genomic_DNA"/>
</dbReference>
<dbReference type="Proteomes" id="UP000677228">
    <property type="component" value="Unassembled WGS sequence"/>
</dbReference>
<dbReference type="AlphaFoldDB" id="A0A8S2G7W7"/>
<evidence type="ECO:0000313" key="1">
    <source>
        <dbReference type="EMBL" id="CAF1645337.1"/>
    </source>
</evidence>
<gene>
    <name evidence="1" type="ORF">OVA965_LOCUS44516</name>
    <name evidence="2" type="ORF">TMI583_LOCUS47361</name>
</gene>
<proteinExistence type="predicted"/>
<evidence type="ECO:0000313" key="2">
    <source>
        <dbReference type="EMBL" id="CAF4486147.1"/>
    </source>
</evidence>
<sequence length="23" mass="2553">RYPWFTNAFNAGHGERVSFGPAA</sequence>
<evidence type="ECO:0000313" key="3">
    <source>
        <dbReference type="Proteomes" id="UP000677228"/>
    </source>
</evidence>
<name>A0A8S2G7W7_9BILA</name>